<dbReference type="AlphaFoldDB" id="R4KP02"/>
<evidence type="ECO:0000259" key="2">
    <source>
        <dbReference type="Pfam" id="PF20047"/>
    </source>
</evidence>
<dbReference type="HOGENOM" id="CLU_017352_1_0_9"/>
<feature type="transmembrane region" description="Helical" evidence="1">
    <location>
        <begin position="239"/>
        <end position="257"/>
    </location>
</feature>
<feature type="transmembrane region" description="Helical" evidence="1">
    <location>
        <begin position="145"/>
        <end position="170"/>
    </location>
</feature>
<feature type="domain" description="DUF6449" evidence="2">
    <location>
        <begin position="432"/>
        <end position="540"/>
    </location>
</feature>
<feature type="transmembrane region" description="Helical" evidence="1">
    <location>
        <begin position="63"/>
        <end position="86"/>
    </location>
</feature>
<feature type="transmembrane region" description="Helical" evidence="1">
    <location>
        <begin position="277"/>
        <end position="295"/>
    </location>
</feature>
<accession>R4KP02</accession>
<organism evidence="3 4">
    <name type="scientific">Desulfoscipio gibsoniae DSM 7213</name>
    <dbReference type="NCBI Taxonomy" id="767817"/>
    <lineage>
        <taxon>Bacteria</taxon>
        <taxon>Bacillati</taxon>
        <taxon>Bacillota</taxon>
        <taxon>Clostridia</taxon>
        <taxon>Eubacteriales</taxon>
        <taxon>Desulfallaceae</taxon>
        <taxon>Desulfoscipio</taxon>
    </lineage>
</organism>
<proteinExistence type="predicted"/>
<feature type="transmembrane region" description="Helical" evidence="1">
    <location>
        <begin position="301"/>
        <end position="323"/>
    </location>
</feature>
<evidence type="ECO:0000313" key="4">
    <source>
        <dbReference type="Proteomes" id="UP000013520"/>
    </source>
</evidence>
<dbReference type="Pfam" id="PF20047">
    <property type="entry name" value="DUF6449"/>
    <property type="match status" value="1"/>
</dbReference>
<dbReference type="RefSeq" id="WP_006523803.1">
    <property type="nucleotide sequence ID" value="NC_021184.1"/>
</dbReference>
<keyword evidence="1" id="KW-0472">Membrane</keyword>
<reference evidence="3 4" key="1">
    <citation type="submission" date="2012-01" db="EMBL/GenBank/DDBJ databases">
        <title>Complete sequence of Desulfotomaculum gibsoniae DSM 7213.</title>
        <authorList>
            <consortium name="US DOE Joint Genome Institute"/>
            <person name="Lucas S."/>
            <person name="Han J."/>
            <person name="Lapidus A."/>
            <person name="Cheng J.-F."/>
            <person name="Goodwin L."/>
            <person name="Pitluck S."/>
            <person name="Peters L."/>
            <person name="Ovchinnikova G."/>
            <person name="Teshima H."/>
            <person name="Detter J.C."/>
            <person name="Han C."/>
            <person name="Tapia R."/>
            <person name="Land M."/>
            <person name="Hauser L."/>
            <person name="Kyrpides N."/>
            <person name="Ivanova N."/>
            <person name="Pagani I."/>
            <person name="Parshina S."/>
            <person name="Plugge C."/>
            <person name="Muyzer G."/>
            <person name="Kuever J."/>
            <person name="Ivanova A."/>
            <person name="Nazina T."/>
            <person name="Klenk H.-P."/>
            <person name="Brambilla E."/>
            <person name="Spring S."/>
            <person name="Stams A.F."/>
            <person name="Woyke T."/>
        </authorList>
    </citation>
    <scope>NUCLEOTIDE SEQUENCE [LARGE SCALE GENOMIC DNA]</scope>
    <source>
        <strain evidence="3 4">DSM 7213</strain>
    </source>
</reference>
<feature type="transmembrane region" description="Helical" evidence="1">
    <location>
        <begin position="107"/>
        <end position="133"/>
    </location>
</feature>
<dbReference type="OrthoDB" id="1706490at2"/>
<dbReference type="eggNOG" id="COG1277">
    <property type="taxonomic scope" value="Bacteria"/>
</dbReference>
<feature type="transmembrane region" description="Helical" evidence="1">
    <location>
        <begin position="182"/>
        <end position="206"/>
    </location>
</feature>
<sequence length="699" mass="81376">MRSKTSFLNKGFLINDFRKYSWVAVAYTLALIFIIPLNIVMMLGNEYIIDKNVFKSLFLFNNQELQCILVLTVPVGLAVLLFRYLHVRTSADSLHSLPVKRSSIYRSHILVGIVLLILPVLITGIISIILQLFLDLGSYYSINDVFRWIGITTLMNLTIFLTCVFVGMLVGISTVQGVLTYILLFFPVGITVLITYNLEFFVYGFLFNMDYQLEKLSPITRILEGFYPIKERFMSGAEVLAYVAICLVLYLLADYLYKIRNLEAATQSIAFRKPRNVFKYGVTFCTMLLGGLYFQHTQQTLAWAVFGYLAGSLIGYVVAEIVLQKSLGFFKEAKSFKGYAVFGAVVIVMMLGIRFDLIGYEKRLPELGEVQQVYFNDNFYQYNSQEKYTTVFFSDPNNLQHIYRLHENIIEDKGQNYLTGKQNQKRDAIFIYHLSDGSTMTRGYRIDYDKYTNYIKPIHESKEYKEIHYDILHVNPADVEKITLRPNMRSSKYKEAVILDPAEIKEAIDTMKQDVTMATYEQMTGQKEPWASVSLLIANNKLDNYPKLVESQPQTTKQYDRDKHINASWHKYDYLLENWLKEKGYYQKARVLPEEISYAVAEKIESREQWEEKRMRGFEETGNTGDEDVRRLEITDKNQIETCLREYRYQWVLDESFTQNTASDDRYIISFYGEDKERLNYGCFTGDNVPDFIKAYFAE</sequence>
<dbReference type="EMBL" id="CP003273">
    <property type="protein sequence ID" value="AGL03292.1"/>
    <property type="molecule type" value="Genomic_DNA"/>
</dbReference>
<dbReference type="Proteomes" id="UP000013520">
    <property type="component" value="Chromosome"/>
</dbReference>
<dbReference type="KEGG" id="dgi:Desgi_4013"/>
<keyword evidence="4" id="KW-1185">Reference proteome</keyword>
<dbReference type="STRING" id="767817.Desgi_4013"/>
<evidence type="ECO:0000313" key="3">
    <source>
        <dbReference type="EMBL" id="AGL03292.1"/>
    </source>
</evidence>
<feature type="transmembrane region" description="Helical" evidence="1">
    <location>
        <begin position="20"/>
        <end position="43"/>
    </location>
</feature>
<name>R4KP02_9FIRM</name>
<feature type="transmembrane region" description="Helical" evidence="1">
    <location>
        <begin position="335"/>
        <end position="355"/>
    </location>
</feature>
<evidence type="ECO:0000256" key="1">
    <source>
        <dbReference type="SAM" id="Phobius"/>
    </source>
</evidence>
<protein>
    <submittedName>
        <fullName evidence="3">ABC-type branched-chain amino acid transport system, permease component</fullName>
    </submittedName>
</protein>
<keyword evidence="1" id="KW-0812">Transmembrane</keyword>
<gene>
    <name evidence="3" type="ORF">Desgi_4013</name>
</gene>
<keyword evidence="1" id="KW-1133">Transmembrane helix</keyword>
<dbReference type="InterPro" id="IPR045611">
    <property type="entry name" value="DUF6449"/>
</dbReference>